<dbReference type="GO" id="GO:0031071">
    <property type="term" value="F:cysteine desulfurase activity"/>
    <property type="evidence" value="ECO:0007669"/>
    <property type="project" value="UniProtKB-UniRule"/>
</dbReference>
<evidence type="ECO:0000256" key="8">
    <source>
        <dbReference type="RuleBase" id="RU004506"/>
    </source>
</evidence>
<dbReference type="GO" id="GO:0006534">
    <property type="term" value="P:cysteine metabolic process"/>
    <property type="evidence" value="ECO:0007669"/>
    <property type="project" value="UniProtKB-UniRule"/>
</dbReference>
<keyword evidence="5 8" id="KW-0663">Pyridoxal phosphate</keyword>
<dbReference type="InterPro" id="IPR015422">
    <property type="entry name" value="PyrdxlP-dep_Trfase_small"/>
</dbReference>
<dbReference type="GO" id="GO:0030170">
    <property type="term" value="F:pyridoxal phosphate binding"/>
    <property type="evidence" value="ECO:0007669"/>
    <property type="project" value="UniProtKB-UniRule"/>
</dbReference>
<evidence type="ECO:0000256" key="7">
    <source>
        <dbReference type="RuleBase" id="RU004504"/>
    </source>
</evidence>
<evidence type="ECO:0000256" key="1">
    <source>
        <dbReference type="ARBA" id="ARBA00001933"/>
    </source>
</evidence>
<organism evidence="10 11">
    <name type="scientific">Pontixanthobacter aestiaquae</name>
    <dbReference type="NCBI Taxonomy" id="1509367"/>
    <lineage>
        <taxon>Bacteria</taxon>
        <taxon>Pseudomonadati</taxon>
        <taxon>Pseudomonadota</taxon>
        <taxon>Alphaproteobacteria</taxon>
        <taxon>Sphingomonadales</taxon>
        <taxon>Erythrobacteraceae</taxon>
        <taxon>Pontixanthobacter</taxon>
    </lineage>
</organism>
<dbReference type="InterPro" id="IPR015424">
    <property type="entry name" value="PyrdxlP-dep_Trfase"/>
</dbReference>
<keyword evidence="11" id="KW-1185">Reference proteome</keyword>
<evidence type="ECO:0000313" key="10">
    <source>
        <dbReference type="EMBL" id="MXO82173.1"/>
    </source>
</evidence>
<name>A0A844Z5T3_9SPHN</name>
<dbReference type="OrthoDB" id="9804366at2"/>
<evidence type="ECO:0000256" key="2">
    <source>
        <dbReference type="ARBA" id="ARBA00010447"/>
    </source>
</evidence>
<dbReference type="NCBIfam" id="TIGR01979">
    <property type="entry name" value="sufS"/>
    <property type="match status" value="1"/>
</dbReference>
<evidence type="ECO:0000259" key="9">
    <source>
        <dbReference type="Pfam" id="PF00266"/>
    </source>
</evidence>
<dbReference type="AlphaFoldDB" id="A0A844Z5T3"/>
<comment type="cofactor">
    <cofactor evidence="1 7">
        <name>pyridoxal 5'-phosphate</name>
        <dbReference type="ChEBI" id="CHEBI:597326"/>
    </cofactor>
</comment>
<protein>
    <recommendedName>
        <fullName evidence="3 8">Cysteine desulfurase</fullName>
        <ecNumber evidence="3 8">2.8.1.7</ecNumber>
    </recommendedName>
</protein>
<evidence type="ECO:0000256" key="4">
    <source>
        <dbReference type="ARBA" id="ARBA00022679"/>
    </source>
</evidence>
<evidence type="ECO:0000256" key="6">
    <source>
        <dbReference type="ARBA" id="ARBA00050776"/>
    </source>
</evidence>
<reference evidence="10 11" key="1">
    <citation type="submission" date="2019-12" db="EMBL/GenBank/DDBJ databases">
        <title>Genomic-based taxomic classification of the family Erythrobacteraceae.</title>
        <authorList>
            <person name="Xu L."/>
        </authorList>
    </citation>
    <scope>NUCLEOTIDE SEQUENCE [LARGE SCALE GENOMIC DNA]</scope>
    <source>
        <strain evidence="10 11">KCTC 42006</strain>
    </source>
</reference>
<dbReference type="Gene3D" id="3.90.1150.10">
    <property type="entry name" value="Aspartate Aminotransferase, domain 1"/>
    <property type="match status" value="1"/>
</dbReference>
<dbReference type="RefSeq" id="WP_160612498.1">
    <property type="nucleotide sequence ID" value="NZ_JAUFQM010000001.1"/>
</dbReference>
<dbReference type="InterPro" id="IPR000192">
    <property type="entry name" value="Aminotrans_V_dom"/>
</dbReference>
<dbReference type="InterPro" id="IPR015421">
    <property type="entry name" value="PyrdxlP-dep_Trfase_major"/>
</dbReference>
<feature type="domain" description="Aminotransferase class V" evidence="9">
    <location>
        <begin position="26"/>
        <end position="394"/>
    </location>
</feature>
<dbReference type="InterPro" id="IPR010970">
    <property type="entry name" value="Cys_dSase_SufS"/>
</dbReference>
<comment type="function">
    <text evidence="8">Catalyzes the removal of elemental sulfur and selenium atoms from L-cysteine, L-cystine, L-selenocysteine, and L-selenocystine to produce L-alanine.</text>
</comment>
<dbReference type="CDD" id="cd06453">
    <property type="entry name" value="SufS_like"/>
    <property type="match status" value="1"/>
</dbReference>
<dbReference type="InterPro" id="IPR020578">
    <property type="entry name" value="Aminotrans_V_PyrdxlP_BS"/>
</dbReference>
<dbReference type="SUPFAM" id="SSF53383">
    <property type="entry name" value="PLP-dependent transferases"/>
    <property type="match status" value="1"/>
</dbReference>
<dbReference type="Gene3D" id="3.40.640.10">
    <property type="entry name" value="Type I PLP-dependent aspartate aminotransferase-like (Major domain)"/>
    <property type="match status" value="1"/>
</dbReference>
<dbReference type="PROSITE" id="PS00595">
    <property type="entry name" value="AA_TRANSFER_CLASS_5"/>
    <property type="match status" value="1"/>
</dbReference>
<proteinExistence type="inferred from homology"/>
<dbReference type="PANTHER" id="PTHR43586">
    <property type="entry name" value="CYSTEINE DESULFURASE"/>
    <property type="match status" value="1"/>
</dbReference>
<comment type="catalytic activity">
    <reaction evidence="6 8">
        <text>(sulfur carrier)-H + L-cysteine = (sulfur carrier)-SH + L-alanine</text>
        <dbReference type="Rhea" id="RHEA:43892"/>
        <dbReference type="Rhea" id="RHEA-COMP:14737"/>
        <dbReference type="Rhea" id="RHEA-COMP:14739"/>
        <dbReference type="ChEBI" id="CHEBI:29917"/>
        <dbReference type="ChEBI" id="CHEBI:35235"/>
        <dbReference type="ChEBI" id="CHEBI:57972"/>
        <dbReference type="ChEBI" id="CHEBI:64428"/>
        <dbReference type="EC" id="2.8.1.7"/>
    </reaction>
</comment>
<dbReference type="Proteomes" id="UP000460290">
    <property type="component" value="Unassembled WGS sequence"/>
</dbReference>
<comment type="similarity">
    <text evidence="2 8">Belongs to the class-V pyridoxal-phosphate-dependent aminotransferase family. Csd subfamily.</text>
</comment>
<dbReference type="PANTHER" id="PTHR43586:SF8">
    <property type="entry name" value="CYSTEINE DESULFURASE 1, CHLOROPLASTIC"/>
    <property type="match status" value="1"/>
</dbReference>
<sequence>MNAPASLLTRKADFPGLVAAEGQPWHYLDTAATAQKPQAVIDAMSNALGRDYATVHRGVYSRSAEMTQAYEAARRRVAEFIGARSENEIVFVRGATEGINLVAQSWGGLNLKAGDRIMLSQLEHHSNIVPWQMIAQQTGAEIDVCPLTEDHLIDLGALEQMLTPQHKIVALAHVSNVLGSILGVKRAAKLAHNVGAKLLLDGCQAAPRMRLNMQELDCDFYVLSAHKLYGPTGIGVLWAREELLDTMPPYQGGGAMIDSVTFEKTTYAPPPQRFEAGTPMITEAVAMHAAIDYVDALNLESLFAHESGLATTLRNELRTINSIRLFGPEKSAGIVSFEMEGVHPHDLGTILDEENVAIRAGHHCAQPLMTHLGVPATARASFGLYSDESDIDALLRGIERTKRIFGQ</sequence>
<evidence type="ECO:0000256" key="3">
    <source>
        <dbReference type="ARBA" id="ARBA00012239"/>
    </source>
</evidence>
<keyword evidence="4 8" id="KW-0808">Transferase</keyword>
<evidence type="ECO:0000256" key="5">
    <source>
        <dbReference type="ARBA" id="ARBA00022898"/>
    </source>
</evidence>
<dbReference type="EC" id="2.8.1.7" evidence="3 8"/>
<accession>A0A844Z5T3</accession>
<comment type="caution">
    <text evidence="10">The sequence shown here is derived from an EMBL/GenBank/DDBJ whole genome shotgun (WGS) entry which is preliminary data.</text>
</comment>
<dbReference type="Pfam" id="PF00266">
    <property type="entry name" value="Aminotran_5"/>
    <property type="match status" value="1"/>
</dbReference>
<dbReference type="EMBL" id="WTYZ01000001">
    <property type="protein sequence ID" value="MXO82173.1"/>
    <property type="molecule type" value="Genomic_DNA"/>
</dbReference>
<evidence type="ECO:0000313" key="11">
    <source>
        <dbReference type="Proteomes" id="UP000460290"/>
    </source>
</evidence>
<gene>
    <name evidence="10" type="primary">sufS</name>
    <name evidence="10" type="ORF">GRI35_02135</name>
</gene>